<keyword evidence="3" id="KW-0812">Transmembrane</keyword>
<dbReference type="Proteomes" id="UP000824044">
    <property type="component" value="Unassembled WGS sequence"/>
</dbReference>
<keyword evidence="3" id="KW-0472">Membrane</keyword>
<comment type="caution">
    <text evidence="5">The sequence shown here is derived from an EMBL/GenBank/DDBJ whole genome shotgun (WGS) entry which is preliminary data.</text>
</comment>
<evidence type="ECO:0000256" key="3">
    <source>
        <dbReference type="SAM" id="Phobius"/>
    </source>
</evidence>
<name>A0A9D2DX09_9FIRM</name>
<dbReference type="GO" id="GO:0005975">
    <property type="term" value="P:carbohydrate metabolic process"/>
    <property type="evidence" value="ECO:0007669"/>
    <property type="project" value="InterPro"/>
</dbReference>
<dbReference type="InterPro" id="IPR036881">
    <property type="entry name" value="Glyco_hydro_3_C_sf"/>
</dbReference>
<reference evidence="5" key="2">
    <citation type="submission" date="2021-04" db="EMBL/GenBank/DDBJ databases">
        <authorList>
            <person name="Gilroy R."/>
        </authorList>
    </citation>
    <scope>NUCLEOTIDE SEQUENCE</scope>
    <source>
        <strain evidence="5">CHK33-5263</strain>
    </source>
</reference>
<keyword evidence="2 5" id="KW-0378">Hydrolase</keyword>
<reference evidence="5" key="1">
    <citation type="journal article" date="2021" name="PeerJ">
        <title>Extensive microbial diversity within the chicken gut microbiome revealed by metagenomics and culture.</title>
        <authorList>
            <person name="Gilroy R."/>
            <person name="Ravi A."/>
            <person name="Getino M."/>
            <person name="Pursley I."/>
            <person name="Horton D.L."/>
            <person name="Alikhan N.F."/>
            <person name="Baker D."/>
            <person name="Gharbi K."/>
            <person name="Hall N."/>
            <person name="Watson M."/>
            <person name="Adriaenssens E.M."/>
            <person name="Foster-Nyarko E."/>
            <person name="Jarju S."/>
            <person name="Secka A."/>
            <person name="Antonio M."/>
            <person name="Oren A."/>
            <person name="Chaudhuri R.R."/>
            <person name="La Ragione R."/>
            <person name="Hildebrand F."/>
            <person name="Pallen M.J."/>
        </authorList>
    </citation>
    <scope>NUCLEOTIDE SEQUENCE</scope>
    <source>
        <strain evidence="5">CHK33-5263</strain>
    </source>
</reference>
<dbReference type="EMBL" id="DXBS01000077">
    <property type="protein sequence ID" value="HIZ24626.1"/>
    <property type="molecule type" value="Genomic_DNA"/>
</dbReference>
<dbReference type="InterPro" id="IPR036962">
    <property type="entry name" value="Glyco_hydro_3_N_sf"/>
</dbReference>
<dbReference type="InterPro" id="IPR002772">
    <property type="entry name" value="Glyco_hydro_3_C"/>
</dbReference>
<dbReference type="Pfam" id="PF00933">
    <property type="entry name" value="Glyco_hydro_3"/>
    <property type="match status" value="1"/>
</dbReference>
<evidence type="ECO:0000256" key="1">
    <source>
        <dbReference type="ARBA" id="ARBA00005336"/>
    </source>
</evidence>
<dbReference type="Gene3D" id="3.20.20.300">
    <property type="entry name" value="Glycoside hydrolase, family 3, N-terminal domain"/>
    <property type="match status" value="1"/>
</dbReference>
<organism evidence="5 6">
    <name type="scientific">Candidatus Gallimonas intestinigallinarum</name>
    <dbReference type="NCBI Taxonomy" id="2838604"/>
    <lineage>
        <taxon>Bacteria</taxon>
        <taxon>Bacillati</taxon>
        <taxon>Bacillota</taxon>
        <taxon>Clostridia</taxon>
        <taxon>Candidatus Gallimonas</taxon>
    </lineage>
</organism>
<dbReference type="GO" id="GO:0004553">
    <property type="term" value="F:hydrolase activity, hydrolyzing O-glycosyl compounds"/>
    <property type="evidence" value="ECO:0007669"/>
    <property type="project" value="InterPro"/>
</dbReference>
<proteinExistence type="inferred from homology"/>
<dbReference type="PANTHER" id="PTHR42715">
    <property type="entry name" value="BETA-GLUCOSIDASE"/>
    <property type="match status" value="1"/>
</dbReference>
<dbReference type="Gene3D" id="3.40.50.1700">
    <property type="entry name" value="Glycoside hydrolase family 3 C-terminal domain"/>
    <property type="match status" value="1"/>
</dbReference>
<comment type="similarity">
    <text evidence="1">Belongs to the glycosyl hydrolase 3 family.</text>
</comment>
<evidence type="ECO:0000256" key="2">
    <source>
        <dbReference type="ARBA" id="ARBA00022801"/>
    </source>
</evidence>
<dbReference type="SUPFAM" id="SSF51445">
    <property type="entry name" value="(Trans)glycosidases"/>
    <property type="match status" value="1"/>
</dbReference>
<feature type="transmembrane region" description="Helical" evidence="3">
    <location>
        <begin position="973"/>
        <end position="998"/>
    </location>
</feature>
<dbReference type="Gene3D" id="2.60.40.10">
    <property type="entry name" value="Immunoglobulins"/>
    <property type="match status" value="1"/>
</dbReference>
<dbReference type="InterPro" id="IPR013783">
    <property type="entry name" value="Ig-like_fold"/>
</dbReference>
<dbReference type="InterPro" id="IPR050288">
    <property type="entry name" value="Cellulose_deg_GH3"/>
</dbReference>
<gene>
    <name evidence="5" type="ORF">H9812_04025</name>
</gene>
<sequence>MGVNKNKLFKKVFAVSAGLGAFLIGATMTLYEYGPIINNALQIQTSQTVPGDSSEEVDTAYYKSDYADANLLAMNVDQLSEEEAAAVSNGLAELNADQDAFIEYEMENSAVLLKNNGALPLTSSERSVSLFGFASKQPLYSCASGGGKNDEARVVDYITAFREKGFTVNQTLYDRYPEPDLVQSFGGMIANRLDDEPDPSTIFTADVDASVRSTGGVGIVILSREGGEGEDIPHWVTEADGTVRNGLALSNNEKDLLSRVKAYKDTGAISKIILLHNSPYAMELGWLDEYGVDAALHVGTLGLKGTLGVVDLLTGEANPSGRLVDTFATSAVSSAAVQTWYDQSFTNTTYENDVAYVAGQPVSNAGAENYMILTEGIYTGYKYYETRYEDAVLDRYNATSEIGSMSGAWNYANEMVYPFGYGLSYTTFSQTLDSVTGFNSDTITVTVTVRNTGATAGRSVVQVYAQTPYGDYEIEHGVEKSAVQLVGFGKTGELASGASETVTIEIDKYLLASWDSTSNGGEGGYILSEGDYYIAIGDNVHDALNNILAAKGAEGMTDENGNPVTGDAAKAEQFTGAFDDSTYRYSEATGYRVENQFEDVDINYWLDEEDQVTYMTRSDWTTYPTAIPQIEATEEMAALLAYTYEKAADAEGYNPSEFGVDAGLTVVNMRDVPWEDEITWDKFLHQMTLEELGISIADSFGNAAVESIGKPASVNDDGPDGWNQKYLINGAQATCYIGQATAACSFDTEQLNQRAYYMAEDGLFCRASQGWLPGGNLHRTPFSGRNHEYFSEDANVNYLYLDGMVRTFIDKGISVGGKHFAGNDVELNRSNISMFQTEQTWRQNSLRGFESSFTKGGATSTMNSKGGIGLRNMSEDYASQVEVLRNEWGFKGVVIADAGSGRGVEGILSGTDMWCLFGSRYSQEIIDSIEQNNDGDLLNAVLTANKRYYYAFSRSIMVNGLTSDSKVIQLTPWWQPTIITIDCVVGAVVLGAAVGYVVTAFSKKKEQA</sequence>
<dbReference type="InterPro" id="IPR001764">
    <property type="entry name" value="Glyco_hydro_3_N"/>
</dbReference>
<evidence type="ECO:0000313" key="6">
    <source>
        <dbReference type="Proteomes" id="UP000824044"/>
    </source>
</evidence>
<dbReference type="SUPFAM" id="SSF52279">
    <property type="entry name" value="Beta-D-glucan exohydrolase, C-terminal domain"/>
    <property type="match status" value="1"/>
</dbReference>
<dbReference type="InterPro" id="IPR017853">
    <property type="entry name" value="GH"/>
</dbReference>
<protein>
    <submittedName>
        <fullName evidence="5">Glycoside hydrolase family 3 C-terminal domain-containing protein</fullName>
    </submittedName>
</protein>
<evidence type="ECO:0000259" key="4">
    <source>
        <dbReference type="SMART" id="SM01217"/>
    </source>
</evidence>
<feature type="domain" description="Fibronectin type III-like" evidence="4">
    <location>
        <begin position="459"/>
        <end position="540"/>
    </location>
</feature>
<dbReference type="Pfam" id="PF01915">
    <property type="entry name" value="Glyco_hydro_3_C"/>
    <property type="match status" value="1"/>
</dbReference>
<dbReference type="Pfam" id="PF14310">
    <property type="entry name" value="Fn3-like"/>
    <property type="match status" value="1"/>
</dbReference>
<feature type="transmembrane region" description="Helical" evidence="3">
    <location>
        <begin position="12"/>
        <end position="31"/>
    </location>
</feature>
<dbReference type="PANTHER" id="PTHR42715:SF10">
    <property type="entry name" value="BETA-GLUCOSIDASE"/>
    <property type="match status" value="1"/>
</dbReference>
<dbReference type="AlphaFoldDB" id="A0A9D2DX09"/>
<evidence type="ECO:0000313" key="5">
    <source>
        <dbReference type="EMBL" id="HIZ24626.1"/>
    </source>
</evidence>
<dbReference type="PRINTS" id="PR00133">
    <property type="entry name" value="GLHYDRLASE3"/>
</dbReference>
<keyword evidence="3" id="KW-1133">Transmembrane helix</keyword>
<dbReference type="SMART" id="SM01217">
    <property type="entry name" value="Fn3_like"/>
    <property type="match status" value="1"/>
</dbReference>
<dbReference type="InterPro" id="IPR026891">
    <property type="entry name" value="Fn3-like"/>
</dbReference>
<accession>A0A9D2DX09</accession>